<evidence type="ECO:0000259" key="1">
    <source>
        <dbReference type="Pfam" id="PF00561"/>
    </source>
</evidence>
<name>A0ABU3N7X7_9SPHN</name>
<dbReference type="InterPro" id="IPR050471">
    <property type="entry name" value="AB_hydrolase"/>
</dbReference>
<dbReference type="EMBL" id="JALMLT010000005">
    <property type="protein sequence ID" value="MDT8760620.1"/>
    <property type="molecule type" value="Genomic_DNA"/>
</dbReference>
<accession>A0ABU3N7X7</accession>
<dbReference type="PANTHER" id="PTHR43433:SF5">
    <property type="entry name" value="AB HYDROLASE-1 DOMAIN-CONTAINING PROTEIN"/>
    <property type="match status" value="1"/>
</dbReference>
<dbReference type="Pfam" id="PF00561">
    <property type="entry name" value="Abhydrolase_1"/>
    <property type="match status" value="1"/>
</dbReference>
<dbReference type="InterPro" id="IPR029058">
    <property type="entry name" value="AB_hydrolase_fold"/>
</dbReference>
<reference evidence="2" key="1">
    <citation type="submission" date="2022-04" db="EMBL/GenBank/DDBJ databases">
        <title>Tomato heritable bacteria conferring resistance against bacterial wilt.</title>
        <authorList>
            <person name="Yin J."/>
        </authorList>
    </citation>
    <scope>NUCLEOTIDE SEQUENCE</scope>
    <source>
        <strain evidence="2">Cra20</strain>
    </source>
</reference>
<dbReference type="InterPro" id="IPR000073">
    <property type="entry name" value="AB_hydrolase_1"/>
</dbReference>
<comment type="caution">
    <text evidence="2">The sequence shown here is derived from an EMBL/GenBank/DDBJ whole genome shotgun (WGS) entry which is preliminary data.</text>
</comment>
<sequence length="304" mass="31578">MVDAVWEIAMYGLLAPVMMLLSTGATPTATSMADAAPIDGRFDVGGRSIRLSCTGSGSPTVVVDAGMGTAPVEDPGWQGIAAKIAPVTRICLYDRAGLGGSDPASTAPRTSLDAAADLHAALAKAGVPGPYLIAAHSIGGLHAQVFASRYPADTAGLVLISSTHPDQIATWLSLLPPETAGEEKAITEARNFLTAMSTDPTRNEEKLDFAASAAQAHALKNLGARPVVIATHSPRFRMVPGLSEPMAIKLETATQQMQKQFLLLSSNARQNIAATAGHGLPHEAPDFVVDNILQGVAMVRGKSR</sequence>
<dbReference type="GO" id="GO:0016787">
    <property type="term" value="F:hydrolase activity"/>
    <property type="evidence" value="ECO:0007669"/>
    <property type="project" value="UniProtKB-KW"/>
</dbReference>
<gene>
    <name evidence="2" type="ORF">MZO42_18110</name>
</gene>
<dbReference type="PANTHER" id="PTHR43433">
    <property type="entry name" value="HYDROLASE, ALPHA/BETA FOLD FAMILY PROTEIN"/>
    <property type="match status" value="1"/>
</dbReference>
<dbReference type="Gene3D" id="3.40.50.1820">
    <property type="entry name" value="alpha/beta hydrolase"/>
    <property type="match status" value="1"/>
</dbReference>
<protein>
    <submittedName>
        <fullName evidence="2">Alpha/beta hydrolase</fullName>
    </submittedName>
</protein>
<organism evidence="2">
    <name type="scientific">Sphingomonas psychrotolerans</name>
    <dbReference type="NCBI Taxonomy" id="1327635"/>
    <lineage>
        <taxon>Bacteria</taxon>
        <taxon>Pseudomonadati</taxon>
        <taxon>Pseudomonadota</taxon>
        <taxon>Alphaproteobacteria</taxon>
        <taxon>Sphingomonadales</taxon>
        <taxon>Sphingomonadaceae</taxon>
        <taxon>Sphingomonas</taxon>
    </lineage>
</organism>
<dbReference type="SUPFAM" id="SSF53474">
    <property type="entry name" value="alpha/beta-Hydrolases"/>
    <property type="match status" value="1"/>
</dbReference>
<feature type="domain" description="AB hydrolase-1" evidence="1">
    <location>
        <begin position="77"/>
        <end position="199"/>
    </location>
</feature>
<proteinExistence type="predicted"/>
<keyword evidence="2" id="KW-0378">Hydrolase</keyword>
<evidence type="ECO:0000313" key="2">
    <source>
        <dbReference type="EMBL" id="MDT8760620.1"/>
    </source>
</evidence>